<dbReference type="Proteomes" id="UP000586119">
    <property type="component" value="Unassembled WGS sequence"/>
</dbReference>
<gene>
    <name evidence="1" type="ORF">HZS81_02960</name>
</gene>
<sequence>MEWGNCPNLDFRDFTGMILSSRAMVLAYNDLMRALINIKTAYTSSEPVAEAVIDALRARGLIH</sequence>
<comment type="caution">
    <text evidence="1">The sequence shown here is derived from an EMBL/GenBank/DDBJ whole genome shotgun (WGS) entry which is preliminary data.</text>
</comment>
<organism evidence="1 2">
    <name type="scientific">Vreelandella salicampi</name>
    <dbReference type="NCBI Taxonomy" id="1449798"/>
    <lineage>
        <taxon>Bacteria</taxon>
        <taxon>Pseudomonadati</taxon>
        <taxon>Pseudomonadota</taxon>
        <taxon>Gammaproteobacteria</taxon>
        <taxon>Oceanospirillales</taxon>
        <taxon>Halomonadaceae</taxon>
        <taxon>Vreelandella</taxon>
    </lineage>
</organism>
<dbReference type="AlphaFoldDB" id="A0A7Z0LIQ6"/>
<reference evidence="1 2" key="1">
    <citation type="journal article" date="2015" name="Int. J. Syst. Evol. Microbiol.">
        <title>Halomonas salicampi sp. nov., a halotolerant and alkalitolerant bacterium isolated from a saltern soil.</title>
        <authorList>
            <person name="Lee J.C."/>
            <person name="Kim Y.S."/>
            <person name="Yun B.S."/>
            <person name="Whang K.S."/>
        </authorList>
    </citation>
    <scope>NUCLEOTIDE SEQUENCE [LARGE SCALE GENOMIC DNA]</scope>
    <source>
        <strain evidence="1 2">BH103</strain>
    </source>
</reference>
<protein>
    <submittedName>
        <fullName evidence="1">Uncharacterized protein</fullName>
    </submittedName>
</protein>
<name>A0A7Z0LIQ6_9GAMM</name>
<proteinExistence type="predicted"/>
<dbReference type="EMBL" id="JACCDF010000002">
    <property type="protein sequence ID" value="NYS59726.1"/>
    <property type="molecule type" value="Genomic_DNA"/>
</dbReference>
<evidence type="ECO:0000313" key="1">
    <source>
        <dbReference type="EMBL" id="NYS59726.1"/>
    </source>
</evidence>
<dbReference type="RefSeq" id="WP_179929079.1">
    <property type="nucleotide sequence ID" value="NZ_JACCDF010000002.1"/>
</dbReference>
<keyword evidence="2" id="KW-1185">Reference proteome</keyword>
<accession>A0A7Z0LIQ6</accession>
<evidence type="ECO:0000313" key="2">
    <source>
        <dbReference type="Proteomes" id="UP000586119"/>
    </source>
</evidence>